<dbReference type="PANTHER" id="PTHR38037:SF2">
    <property type="entry name" value="ATP-DEPENDENT ZINC PROTEASE DOMAIN-CONTAINING PROTEIN-RELATED"/>
    <property type="match status" value="1"/>
</dbReference>
<feature type="domain" description="Retropepsin-like aspartic endopeptidase" evidence="1">
    <location>
        <begin position="110"/>
        <end position="245"/>
    </location>
</feature>
<proteinExistence type="predicted"/>
<dbReference type="InterPro" id="IPR008503">
    <property type="entry name" value="Asp_endopeptidase"/>
</dbReference>
<dbReference type="SUPFAM" id="SSF50630">
    <property type="entry name" value="Acid proteases"/>
    <property type="match status" value="1"/>
</dbReference>
<dbReference type="AlphaFoldDB" id="A0A1G5PRV9"/>
<dbReference type="EMBL" id="FMWD01000002">
    <property type="protein sequence ID" value="SCZ52203.1"/>
    <property type="molecule type" value="Genomic_DNA"/>
</dbReference>
<dbReference type="RefSeq" id="WP_092992651.1">
    <property type="nucleotide sequence ID" value="NZ_FMWD01000002.1"/>
</dbReference>
<evidence type="ECO:0000313" key="2">
    <source>
        <dbReference type="EMBL" id="SCZ52203.1"/>
    </source>
</evidence>
<accession>A0A1G5PRV9</accession>
<dbReference type="STRING" id="415747.SAMN03097708_00695"/>
<dbReference type="Gene3D" id="2.40.70.10">
    <property type="entry name" value="Acid Proteases"/>
    <property type="match status" value="1"/>
</dbReference>
<sequence length="255" mass="29315">MKTFFLLLCSVVVASAGCAVDKEAVKRMEQEQLRHSWLLAEQSSVLMGQSALLEKQIEKQQQMIELLAELEHFREEQFEWNRLTAAEKAAPEPAAARETTLVLSEEGKAVFGRNEWAWLELLDRNLKARVDTGALSSSLNAVDLQPFERDSRDWIRFRLPDEEHPDGGEIYETPLVRYVKIRQASSDELERRPVVRLNVRVGGLSDETEFSLTNRENMLYPVLLGRNFLRDVVVVDVARKFVQQKYTPEPMDVPE</sequence>
<name>A0A1G5PRV9_9GAMM</name>
<dbReference type="Pfam" id="PF05618">
    <property type="entry name" value="Zn_protease"/>
    <property type="match status" value="1"/>
</dbReference>
<dbReference type="Proteomes" id="UP000199648">
    <property type="component" value="Unassembled WGS sequence"/>
</dbReference>
<reference evidence="2 3" key="1">
    <citation type="submission" date="2016-10" db="EMBL/GenBank/DDBJ databases">
        <authorList>
            <person name="de Groot N.N."/>
        </authorList>
    </citation>
    <scope>NUCLEOTIDE SEQUENCE [LARGE SCALE GENOMIC DNA]</scope>
    <source>
        <strain evidence="2 3">HLD2</strain>
    </source>
</reference>
<dbReference type="InterPro" id="IPR021109">
    <property type="entry name" value="Peptidase_aspartic_dom_sf"/>
</dbReference>
<dbReference type="OrthoDB" id="8546610at2"/>
<gene>
    <name evidence="2" type="ORF">SAMN03097708_00695</name>
</gene>
<organism evidence="2 3">
    <name type="scientific">Thiohalomonas denitrificans</name>
    <dbReference type="NCBI Taxonomy" id="415747"/>
    <lineage>
        <taxon>Bacteria</taxon>
        <taxon>Pseudomonadati</taxon>
        <taxon>Pseudomonadota</taxon>
        <taxon>Gammaproteobacteria</taxon>
        <taxon>Thiohalomonadales</taxon>
        <taxon>Thiohalomonadaceae</taxon>
        <taxon>Thiohalomonas</taxon>
    </lineage>
</organism>
<dbReference type="PROSITE" id="PS51257">
    <property type="entry name" value="PROKAR_LIPOPROTEIN"/>
    <property type="match status" value="1"/>
</dbReference>
<evidence type="ECO:0000313" key="3">
    <source>
        <dbReference type="Proteomes" id="UP000199648"/>
    </source>
</evidence>
<dbReference type="PANTHER" id="PTHR38037">
    <property type="entry name" value="ZN_PROTEASE DOMAIN-CONTAINING PROTEIN"/>
    <property type="match status" value="1"/>
</dbReference>
<evidence type="ECO:0000259" key="1">
    <source>
        <dbReference type="Pfam" id="PF05618"/>
    </source>
</evidence>
<protein>
    <submittedName>
        <fullName evidence="2">Uncharacterized conserved protein</fullName>
    </submittedName>
</protein>
<keyword evidence="3" id="KW-1185">Reference proteome</keyword>